<gene>
    <name evidence="1" type="ORF">RPERSI_LOCUS29403</name>
</gene>
<sequence>KSGDEVKEDKKSTLDEKENKDHTIILSKGLMSEEEQYRGAVNNEIYLAYFRNAGGFLLIPILIFVLIIAEGANIGVYCAWGVVEGIFGILYGIVLSYGGVKAAKRLHDNAIKRVLRAPANFFDTTPLGRIINRKDVDACDNLLSESYRMFFMSISNIIGTFILI</sequence>
<organism evidence="1 2">
    <name type="scientific">Racocetra persica</name>
    <dbReference type="NCBI Taxonomy" id="160502"/>
    <lineage>
        <taxon>Eukaryota</taxon>
        <taxon>Fungi</taxon>
        <taxon>Fungi incertae sedis</taxon>
        <taxon>Mucoromycota</taxon>
        <taxon>Glomeromycotina</taxon>
        <taxon>Glomeromycetes</taxon>
        <taxon>Diversisporales</taxon>
        <taxon>Gigasporaceae</taxon>
        <taxon>Racocetra</taxon>
    </lineage>
</organism>
<feature type="non-terminal residue" evidence="1">
    <location>
        <position position="1"/>
    </location>
</feature>
<proteinExistence type="predicted"/>
<protein>
    <submittedName>
        <fullName evidence="1">5922_t:CDS:1</fullName>
    </submittedName>
</protein>
<dbReference type="EMBL" id="CAJVQC010110848">
    <property type="protein sequence ID" value="CAG8835035.1"/>
    <property type="molecule type" value="Genomic_DNA"/>
</dbReference>
<evidence type="ECO:0000313" key="1">
    <source>
        <dbReference type="EMBL" id="CAG8835035.1"/>
    </source>
</evidence>
<name>A0ACA9SDR1_9GLOM</name>
<feature type="non-terminal residue" evidence="1">
    <location>
        <position position="164"/>
    </location>
</feature>
<keyword evidence="2" id="KW-1185">Reference proteome</keyword>
<evidence type="ECO:0000313" key="2">
    <source>
        <dbReference type="Proteomes" id="UP000789920"/>
    </source>
</evidence>
<dbReference type="Proteomes" id="UP000789920">
    <property type="component" value="Unassembled WGS sequence"/>
</dbReference>
<reference evidence="1" key="1">
    <citation type="submission" date="2021-06" db="EMBL/GenBank/DDBJ databases">
        <authorList>
            <person name="Kallberg Y."/>
            <person name="Tangrot J."/>
            <person name="Rosling A."/>
        </authorList>
    </citation>
    <scope>NUCLEOTIDE SEQUENCE</scope>
    <source>
        <strain evidence="1">MA461A</strain>
    </source>
</reference>
<accession>A0ACA9SDR1</accession>
<comment type="caution">
    <text evidence="1">The sequence shown here is derived from an EMBL/GenBank/DDBJ whole genome shotgun (WGS) entry which is preliminary data.</text>
</comment>